<feature type="non-terminal residue" evidence="2">
    <location>
        <position position="1"/>
    </location>
</feature>
<evidence type="ECO:0000256" key="1">
    <source>
        <dbReference type="SAM" id="MobiDB-lite"/>
    </source>
</evidence>
<name>A0AAN5I2R5_9BILA</name>
<feature type="region of interest" description="Disordered" evidence="1">
    <location>
        <begin position="190"/>
        <end position="247"/>
    </location>
</feature>
<proteinExistence type="predicted"/>
<dbReference type="AlphaFoldDB" id="A0AAN5I2R5"/>
<feature type="compositionally biased region" description="Acidic residues" evidence="1">
    <location>
        <begin position="233"/>
        <end position="244"/>
    </location>
</feature>
<organism evidence="2 3">
    <name type="scientific">Pristionchus mayeri</name>
    <dbReference type="NCBI Taxonomy" id="1317129"/>
    <lineage>
        <taxon>Eukaryota</taxon>
        <taxon>Metazoa</taxon>
        <taxon>Ecdysozoa</taxon>
        <taxon>Nematoda</taxon>
        <taxon>Chromadorea</taxon>
        <taxon>Rhabditida</taxon>
        <taxon>Rhabditina</taxon>
        <taxon>Diplogasteromorpha</taxon>
        <taxon>Diplogasteroidea</taxon>
        <taxon>Neodiplogasteridae</taxon>
        <taxon>Pristionchus</taxon>
    </lineage>
</organism>
<feature type="region of interest" description="Disordered" evidence="1">
    <location>
        <begin position="1"/>
        <end position="147"/>
    </location>
</feature>
<feature type="compositionally biased region" description="Polar residues" evidence="1">
    <location>
        <begin position="17"/>
        <end position="31"/>
    </location>
</feature>
<comment type="caution">
    <text evidence="2">The sequence shown here is derived from an EMBL/GenBank/DDBJ whole genome shotgun (WGS) entry which is preliminary data.</text>
</comment>
<keyword evidence="3" id="KW-1185">Reference proteome</keyword>
<evidence type="ECO:0000313" key="3">
    <source>
        <dbReference type="Proteomes" id="UP001328107"/>
    </source>
</evidence>
<dbReference type="EMBL" id="BTRK01000004">
    <property type="protein sequence ID" value="GMR48871.1"/>
    <property type="molecule type" value="Genomic_DNA"/>
</dbReference>
<protein>
    <submittedName>
        <fullName evidence="2">Uncharacterized protein</fullName>
    </submittedName>
</protein>
<feature type="compositionally biased region" description="Basic and acidic residues" evidence="1">
    <location>
        <begin position="61"/>
        <end position="78"/>
    </location>
</feature>
<feature type="region of interest" description="Disordered" evidence="1">
    <location>
        <begin position="277"/>
        <end position="307"/>
    </location>
</feature>
<gene>
    <name evidence="2" type="ORF">PMAYCL1PPCAC_19066</name>
</gene>
<evidence type="ECO:0000313" key="2">
    <source>
        <dbReference type="EMBL" id="GMR48871.1"/>
    </source>
</evidence>
<sequence length="443" mass="48286">AEDDFDYHPSGKRRSTNTKLTTSGPLSSQAPTAYARDRLRARVARPRRLFDGASDEEEEEGNRRPERRVDEKKEQRMERHSKRPRELSPAAPLVPSRQPVARQYSQKRREPAAEPAAALPLPSIGFGLDEASEGAPRKEPPDANYTPSIANSIARRILSGIPAIRLKEDVGADTYLSASRSIISGALDRFLTDNEDEDPPDGQPSVTRKPSKNRGERGLRVLLDKTQAINVSEESEDDGEEQDEKYDRSMENIFSTHKSSASPVLQRLFDNTMLHAVNPRRDGGDDDEVDTAAMLGLDDDQPPPSNTNDFNADQFALVPRMAGGSSSSGGGNALADRFAIVPRTAGESSGSDRGSSAASLFGLGHRHLPMAASHQSIMTSQLQRIVAGATSDSRPGTHDYARLSPMGGTERSFPFQMSGSSNPGVPPTNFLLNNYDGSFHFDF</sequence>
<accession>A0AAN5I2R5</accession>
<reference evidence="3" key="1">
    <citation type="submission" date="2022-10" db="EMBL/GenBank/DDBJ databases">
        <title>Genome assembly of Pristionchus species.</title>
        <authorList>
            <person name="Yoshida K."/>
            <person name="Sommer R.J."/>
        </authorList>
    </citation>
    <scope>NUCLEOTIDE SEQUENCE [LARGE SCALE GENOMIC DNA]</scope>
    <source>
        <strain evidence="3">RS5460</strain>
    </source>
</reference>
<dbReference type="Proteomes" id="UP001328107">
    <property type="component" value="Unassembled WGS sequence"/>
</dbReference>
<feature type="compositionally biased region" description="Basic and acidic residues" evidence="1">
    <location>
        <begin position="213"/>
        <end position="223"/>
    </location>
</feature>
<feature type="compositionally biased region" description="Low complexity" evidence="1">
    <location>
        <begin position="113"/>
        <end position="122"/>
    </location>
</feature>